<evidence type="ECO:0000259" key="1">
    <source>
        <dbReference type="PROSITE" id="PS50405"/>
    </source>
</evidence>
<name>A0A5B0PM10_PUCGR</name>
<protein>
    <recommendedName>
        <fullName evidence="1">GST C-terminal domain-containing protein</fullName>
    </recommendedName>
</protein>
<proteinExistence type="predicted"/>
<dbReference type="SUPFAM" id="SSF47616">
    <property type="entry name" value="GST C-terminal domain-like"/>
    <property type="match status" value="1"/>
</dbReference>
<dbReference type="FunFam" id="1.20.1050.10:FF:000055">
    <property type="entry name" value="Glutathione S-transferase"/>
    <property type="match status" value="1"/>
</dbReference>
<dbReference type="InterPro" id="IPR050213">
    <property type="entry name" value="GST_superfamily"/>
</dbReference>
<evidence type="ECO:0000313" key="3">
    <source>
        <dbReference type="Proteomes" id="UP000324748"/>
    </source>
</evidence>
<dbReference type="PANTHER" id="PTHR11571">
    <property type="entry name" value="GLUTATHIONE S-TRANSFERASE"/>
    <property type="match status" value="1"/>
</dbReference>
<dbReference type="PROSITE" id="PS50405">
    <property type="entry name" value="GST_CTER"/>
    <property type="match status" value="1"/>
</dbReference>
<dbReference type="InterPro" id="IPR010987">
    <property type="entry name" value="Glutathione-S-Trfase_C-like"/>
</dbReference>
<dbReference type="EMBL" id="VSWC01000053">
    <property type="protein sequence ID" value="KAA1102161.1"/>
    <property type="molecule type" value="Genomic_DNA"/>
</dbReference>
<evidence type="ECO:0000313" key="2">
    <source>
        <dbReference type="EMBL" id="KAA1102161.1"/>
    </source>
</evidence>
<dbReference type="Proteomes" id="UP000324748">
    <property type="component" value="Unassembled WGS sequence"/>
</dbReference>
<keyword evidence="3" id="KW-1185">Reference proteome</keyword>
<dbReference type="InterPro" id="IPR036282">
    <property type="entry name" value="Glutathione-S-Trfase_C_sf"/>
</dbReference>
<organism evidence="2 3">
    <name type="scientific">Puccinia graminis f. sp. tritici</name>
    <dbReference type="NCBI Taxonomy" id="56615"/>
    <lineage>
        <taxon>Eukaryota</taxon>
        <taxon>Fungi</taxon>
        <taxon>Dikarya</taxon>
        <taxon>Basidiomycota</taxon>
        <taxon>Pucciniomycotina</taxon>
        <taxon>Pucciniomycetes</taxon>
        <taxon>Pucciniales</taxon>
        <taxon>Pucciniaceae</taxon>
        <taxon>Puccinia</taxon>
    </lineage>
</organism>
<dbReference type="GO" id="GO:0004364">
    <property type="term" value="F:glutathione transferase activity"/>
    <property type="evidence" value="ECO:0007669"/>
    <property type="project" value="TreeGrafter"/>
</dbReference>
<dbReference type="OrthoDB" id="414243at2759"/>
<dbReference type="AlphaFoldDB" id="A0A5B0PM10"/>
<dbReference type="Gene3D" id="1.20.1050.10">
    <property type="match status" value="1"/>
</dbReference>
<reference evidence="2 3" key="1">
    <citation type="submission" date="2019-05" db="EMBL/GenBank/DDBJ databases">
        <title>Emergence of the Ug99 lineage of the wheat stem rust pathogen through somatic hybridization.</title>
        <authorList>
            <person name="Li F."/>
            <person name="Upadhyaya N.M."/>
            <person name="Sperschneider J."/>
            <person name="Matny O."/>
            <person name="Nguyen-Phuc H."/>
            <person name="Mago R."/>
            <person name="Raley C."/>
            <person name="Miller M.E."/>
            <person name="Silverstein K.A.T."/>
            <person name="Henningsen E."/>
            <person name="Hirsch C.D."/>
            <person name="Visser B."/>
            <person name="Pretorius Z.A."/>
            <person name="Steffenson B.J."/>
            <person name="Schwessinger B."/>
            <person name="Dodds P.N."/>
            <person name="Figueroa M."/>
        </authorList>
    </citation>
    <scope>NUCLEOTIDE SEQUENCE [LARGE SCALE GENOMIC DNA]</scope>
    <source>
        <strain evidence="2">21-0</strain>
    </source>
</reference>
<feature type="domain" description="GST C-terminal" evidence="1">
    <location>
        <begin position="55"/>
        <end position="177"/>
    </location>
</feature>
<dbReference type="InterPro" id="IPR004046">
    <property type="entry name" value="GST_C"/>
</dbReference>
<dbReference type="PANTHER" id="PTHR11571:SF252">
    <property type="entry name" value="GLUTATHIONE S-TRANSFERASE"/>
    <property type="match status" value="1"/>
</dbReference>
<dbReference type="Gene3D" id="3.40.30.10">
    <property type="entry name" value="Glutaredoxin"/>
    <property type="match status" value="1"/>
</dbReference>
<accession>A0A5B0PM10</accession>
<comment type="caution">
    <text evidence="2">The sequence shown here is derived from an EMBL/GenBank/DDBJ whole genome shotgun (WGS) entry which is preliminary data.</text>
</comment>
<gene>
    <name evidence="2" type="ORF">PGT21_036458</name>
</gene>
<sequence>MPSYKLTYFNIKGRQHPNGLPLRWHSLSQTKRLTPEEFGKIQEKLPFGQDFTQIDREEAVNVDIPLSFVDDLYSAVLVFFTPEQPGKEFATNMVIEDRIPKLLACLDNYLANKGTTFSAGNNLTVADLRIYSALTLYKSGKFQGLAVDLVNNYPKIANLYREIEGHEKLVNWKKAQA</sequence>
<dbReference type="GO" id="GO:0006749">
    <property type="term" value="P:glutathione metabolic process"/>
    <property type="evidence" value="ECO:0007669"/>
    <property type="project" value="TreeGrafter"/>
</dbReference>
<dbReference type="Pfam" id="PF14497">
    <property type="entry name" value="GST_C_3"/>
    <property type="match status" value="1"/>
</dbReference>